<reference evidence="2 3" key="1">
    <citation type="journal article" date="2016" name="Mol. Biol. Evol.">
        <title>Comparative Genomics of Early-Diverging Mushroom-Forming Fungi Provides Insights into the Origins of Lignocellulose Decay Capabilities.</title>
        <authorList>
            <person name="Nagy L.G."/>
            <person name="Riley R."/>
            <person name="Tritt A."/>
            <person name="Adam C."/>
            <person name="Daum C."/>
            <person name="Floudas D."/>
            <person name="Sun H."/>
            <person name="Yadav J.S."/>
            <person name="Pangilinan J."/>
            <person name="Larsson K.H."/>
            <person name="Matsuura K."/>
            <person name="Barry K."/>
            <person name="Labutti K."/>
            <person name="Kuo R."/>
            <person name="Ohm R.A."/>
            <person name="Bhattacharya S.S."/>
            <person name="Shirouzu T."/>
            <person name="Yoshinaga Y."/>
            <person name="Martin F.M."/>
            <person name="Grigoriev I.V."/>
            <person name="Hibbett D.S."/>
        </authorList>
    </citation>
    <scope>NUCLEOTIDE SEQUENCE [LARGE SCALE GENOMIC DNA]</scope>
    <source>
        <strain evidence="2 3">L-15889</strain>
    </source>
</reference>
<feature type="region of interest" description="Disordered" evidence="1">
    <location>
        <begin position="94"/>
        <end position="170"/>
    </location>
</feature>
<dbReference type="Proteomes" id="UP000076727">
    <property type="component" value="Unassembled WGS sequence"/>
</dbReference>
<accession>A0A165SWY5</accession>
<organism evidence="2 3">
    <name type="scientific">Daedalea quercina L-15889</name>
    <dbReference type="NCBI Taxonomy" id="1314783"/>
    <lineage>
        <taxon>Eukaryota</taxon>
        <taxon>Fungi</taxon>
        <taxon>Dikarya</taxon>
        <taxon>Basidiomycota</taxon>
        <taxon>Agaricomycotina</taxon>
        <taxon>Agaricomycetes</taxon>
        <taxon>Polyporales</taxon>
        <taxon>Fomitopsis</taxon>
    </lineage>
</organism>
<evidence type="ECO:0000256" key="1">
    <source>
        <dbReference type="SAM" id="MobiDB-lite"/>
    </source>
</evidence>
<evidence type="ECO:0000313" key="2">
    <source>
        <dbReference type="EMBL" id="KZT72607.1"/>
    </source>
</evidence>
<feature type="compositionally biased region" description="Basic and acidic residues" evidence="1">
    <location>
        <begin position="138"/>
        <end position="149"/>
    </location>
</feature>
<dbReference type="AlphaFoldDB" id="A0A165SWY5"/>
<sequence length="170" mass="18470">MCKCERTGPGLRRGGAAALVRAQREMIAGPEICLLIGVRAGLCEKSAGFGCGLAGRGEEHRARARVGRTRFGRRTAKGGRARVIEWRATEAKRARVRETCEEARGEMSGSPRSWAGSSERPATGDGRRRPGIDSGPPAEHHRESCRRPGDGMQTQTQTQTHTQDSRAIHN</sequence>
<name>A0A165SWY5_9APHY</name>
<feature type="compositionally biased region" description="Low complexity" evidence="1">
    <location>
        <begin position="153"/>
        <end position="162"/>
    </location>
</feature>
<dbReference type="EMBL" id="KV429040">
    <property type="protein sequence ID" value="KZT72607.1"/>
    <property type="molecule type" value="Genomic_DNA"/>
</dbReference>
<feature type="compositionally biased region" description="Basic and acidic residues" evidence="1">
    <location>
        <begin position="94"/>
        <end position="105"/>
    </location>
</feature>
<keyword evidence="3" id="KW-1185">Reference proteome</keyword>
<proteinExistence type="predicted"/>
<evidence type="ECO:0000313" key="3">
    <source>
        <dbReference type="Proteomes" id="UP000076727"/>
    </source>
</evidence>
<gene>
    <name evidence="2" type="ORF">DAEQUDRAFT_592584</name>
</gene>
<protein>
    <submittedName>
        <fullName evidence="2">Uncharacterized protein</fullName>
    </submittedName>
</protein>